<feature type="transmembrane region" description="Helical" evidence="12">
    <location>
        <begin position="847"/>
        <end position="870"/>
    </location>
</feature>
<keyword evidence="9 10" id="KW-0443">Lipid metabolism</keyword>
<feature type="transmembrane region" description="Helical" evidence="12">
    <location>
        <begin position="664"/>
        <end position="685"/>
    </location>
</feature>
<keyword evidence="5 12" id="KW-0812">Transmembrane</keyword>
<dbReference type="OrthoDB" id="534912at2759"/>
<evidence type="ECO:0000256" key="7">
    <source>
        <dbReference type="ARBA" id="ARBA00023136"/>
    </source>
</evidence>
<organism evidence="14 15">
    <name type="scientific">Scheffersomyces spartinae</name>
    <dbReference type="NCBI Taxonomy" id="45513"/>
    <lineage>
        <taxon>Eukaryota</taxon>
        <taxon>Fungi</taxon>
        <taxon>Dikarya</taxon>
        <taxon>Ascomycota</taxon>
        <taxon>Saccharomycotina</taxon>
        <taxon>Pichiomycetes</taxon>
        <taxon>Debaryomycetaceae</taxon>
        <taxon>Scheffersomyces</taxon>
    </lineage>
</organism>
<comment type="subcellular location">
    <subcellularLocation>
        <location evidence="1">Membrane</location>
        <topology evidence="1">Multi-pass membrane protein</topology>
    </subcellularLocation>
</comment>
<evidence type="ECO:0000256" key="9">
    <source>
        <dbReference type="PROSITE-ProRule" id="PRU00555"/>
    </source>
</evidence>
<evidence type="ECO:0000256" key="10">
    <source>
        <dbReference type="RuleBase" id="RU362103"/>
    </source>
</evidence>
<keyword evidence="4" id="KW-0813">Transport</keyword>
<dbReference type="PROSITE" id="PS51210">
    <property type="entry name" value="PLA2C"/>
    <property type="match status" value="1"/>
</dbReference>
<comment type="caution">
    <text evidence="14">The sequence shown here is derived from an EMBL/GenBank/DDBJ whole genome shotgun (WGS) entry which is preliminary data.</text>
</comment>
<dbReference type="InterPro" id="IPR029020">
    <property type="entry name" value="Ammonium/urea_transptr"/>
</dbReference>
<evidence type="ECO:0000256" key="2">
    <source>
        <dbReference type="ARBA" id="ARBA00005887"/>
    </source>
</evidence>
<evidence type="ECO:0000256" key="11">
    <source>
        <dbReference type="SAM" id="MobiDB-lite"/>
    </source>
</evidence>
<dbReference type="InterPro" id="IPR002642">
    <property type="entry name" value="LysoPLipase_cat_dom"/>
</dbReference>
<dbReference type="SUPFAM" id="SSF111352">
    <property type="entry name" value="Ammonium transporter"/>
    <property type="match status" value="2"/>
</dbReference>
<gene>
    <name evidence="14" type="ORF">KQ657_001637</name>
</gene>
<dbReference type="GO" id="GO:0004622">
    <property type="term" value="F:phosphatidylcholine lysophospholipase activity"/>
    <property type="evidence" value="ECO:0007669"/>
    <property type="project" value="UniProtKB-EC"/>
</dbReference>
<keyword evidence="15" id="KW-1185">Reference proteome</keyword>
<dbReference type="GO" id="GO:0005886">
    <property type="term" value="C:plasma membrane"/>
    <property type="evidence" value="ECO:0007669"/>
    <property type="project" value="TreeGrafter"/>
</dbReference>
<evidence type="ECO:0000256" key="5">
    <source>
        <dbReference type="ARBA" id="ARBA00022692"/>
    </source>
</evidence>
<feature type="transmembrane region" description="Helical" evidence="12">
    <location>
        <begin position="947"/>
        <end position="970"/>
    </location>
</feature>
<keyword evidence="7 12" id="KW-0472">Membrane</keyword>
<dbReference type="Pfam" id="PF00909">
    <property type="entry name" value="Ammonium_transp"/>
    <property type="match status" value="1"/>
</dbReference>
<dbReference type="InterPro" id="IPR001905">
    <property type="entry name" value="Ammonium_transpt"/>
</dbReference>
<evidence type="ECO:0000313" key="15">
    <source>
        <dbReference type="Proteomes" id="UP000790833"/>
    </source>
</evidence>
<dbReference type="Pfam" id="PF01735">
    <property type="entry name" value="PLA2_B"/>
    <property type="match status" value="2"/>
</dbReference>
<comment type="similarity">
    <text evidence="2">Belongs to the ammonia transporter channel (TC 1.A.11.2) family.</text>
</comment>
<evidence type="ECO:0000313" key="14">
    <source>
        <dbReference type="EMBL" id="KAG7192542.1"/>
    </source>
</evidence>
<keyword evidence="8" id="KW-0924">Ammonia transport</keyword>
<dbReference type="Gene3D" id="1.10.3430.10">
    <property type="entry name" value="Ammonium transporter AmtB like domains"/>
    <property type="match status" value="1"/>
</dbReference>
<proteinExistence type="inferred from homology"/>
<dbReference type="AlphaFoldDB" id="A0A9P7V7D3"/>
<feature type="domain" description="PLA2c" evidence="13">
    <location>
        <begin position="11"/>
        <end position="679"/>
    </location>
</feature>
<dbReference type="PANTHER" id="PTHR43029:SF10">
    <property type="entry name" value="AMMONIUM TRANSPORTER MEP2"/>
    <property type="match status" value="1"/>
</dbReference>
<evidence type="ECO:0000256" key="6">
    <source>
        <dbReference type="ARBA" id="ARBA00022989"/>
    </source>
</evidence>
<dbReference type="RefSeq" id="XP_043048092.1">
    <property type="nucleotide sequence ID" value="XM_043192428.1"/>
</dbReference>
<dbReference type="GO" id="GO:0009395">
    <property type="term" value="P:phospholipid catabolic process"/>
    <property type="evidence" value="ECO:0007669"/>
    <property type="project" value="InterPro"/>
</dbReference>
<evidence type="ECO:0000256" key="3">
    <source>
        <dbReference type="ARBA" id="ARBA00008780"/>
    </source>
</evidence>
<evidence type="ECO:0000256" key="8">
    <source>
        <dbReference type="ARBA" id="ARBA00023177"/>
    </source>
</evidence>
<name>A0A9P7V7D3_9ASCO</name>
<dbReference type="InterPro" id="IPR024041">
    <property type="entry name" value="NH4_transpt_AmtB-like_dom"/>
</dbReference>
<keyword evidence="9 10" id="KW-0378">Hydrolase</keyword>
<protein>
    <recommendedName>
        <fullName evidence="10">Lysophospholipase</fullName>
        <ecNumber evidence="10">3.1.1.5</ecNumber>
    </recommendedName>
</protein>
<dbReference type="EC" id="3.1.1.5" evidence="10"/>
<feature type="transmembrane region" description="Helical" evidence="12">
    <location>
        <begin position="697"/>
        <end position="719"/>
    </location>
</feature>
<keyword evidence="6 12" id="KW-1133">Transmembrane helix</keyword>
<dbReference type="Proteomes" id="UP000790833">
    <property type="component" value="Unassembled WGS sequence"/>
</dbReference>
<dbReference type="PANTHER" id="PTHR43029">
    <property type="entry name" value="AMMONIUM TRANSPORTER MEP2"/>
    <property type="match status" value="1"/>
</dbReference>
<feature type="transmembrane region" description="Helical" evidence="12">
    <location>
        <begin position="597"/>
        <end position="616"/>
    </location>
</feature>
<evidence type="ECO:0000256" key="1">
    <source>
        <dbReference type="ARBA" id="ARBA00004141"/>
    </source>
</evidence>
<dbReference type="SMART" id="SM00022">
    <property type="entry name" value="PLAc"/>
    <property type="match status" value="1"/>
</dbReference>
<dbReference type="Gene3D" id="3.40.1090.10">
    <property type="entry name" value="Cytosolic phospholipase A2 catalytic domain"/>
    <property type="match status" value="1"/>
</dbReference>
<feature type="transmembrane region" description="Helical" evidence="12">
    <location>
        <begin position="725"/>
        <end position="750"/>
    </location>
</feature>
<dbReference type="GeneID" id="66115011"/>
<keyword evidence="9 10" id="KW-0442">Lipid degradation</keyword>
<comment type="catalytic activity">
    <reaction evidence="10">
        <text>a 1-acyl-sn-glycero-3-phosphocholine + H2O = sn-glycerol 3-phosphocholine + a fatty acid + H(+)</text>
        <dbReference type="Rhea" id="RHEA:15177"/>
        <dbReference type="ChEBI" id="CHEBI:15377"/>
        <dbReference type="ChEBI" id="CHEBI:15378"/>
        <dbReference type="ChEBI" id="CHEBI:16870"/>
        <dbReference type="ChEBI" id="CHEBI:28868"/>
        <dbReference type="ChEBI" id="CHEBI:58168"/>
        <dbReference type="EC" id="3.1.1.5"/>
    </reaction>
</comment>
<evidence type="ECO:0000256" key="12">
    <source>
        <dbReference type="SAM" id="Phobius"/>
    </source>
</evidence>
<dbReference type="EMBL" id="JAHMUF010000017">
    <property type="protein sequence ID" value="KAG7192542.1"/>
    <property type="molecule type" value="Genomic_DNA"/>
</dbReference>
<dbReference type="InterPro" id="IPR016035">
    <property type="entry name" value="Acyl_Trfase/lysoPLipase"/>
</dbReference>
<evidence type="ECO:0000259" key="13">
    <source>
        <dbReference type="PROSITE" id="PS51210"/>
    </source>
</evidence>
<feature type="region of interest" description="Disordered" evidence="11">
    <location>
        <begin position="991"/>
        <end position="1011"/>
    </location>
</feature>
<accession>A0A9P7V7D3</accession>
<comment type="similarity">
    <text evidence="3 10">Belongs to the lysophospholipase family.</text>
</comment>
<dbReference type="GO" id="GO:0008519">
    <property type="term" value="F:ammonium channel activity"/>
    <property type="evidence" value="ECO:0007669"/>
    <property type="project" value="InterPro"/>
</dbReference>
<reference evidence="14" key="1">
    <citation type="submission" date="2021-03" db="EMBL/GenBank/DDBJ databases">
        <authorList>
            <person name="Palmer J.M."/>
        </authorList>
    </citation>
    <scope>NUCLEOTIDE SEQUENCE</scope>
    <source>
        <strain evidence="14">ARV_011</strain>
    </source>
</reference>
<feature type="transmembrane region" description="Helical" evidence="12">
    <location>
        <begin position="623"/>
        <end position="644"/>
    </location>
</feature>
<sequence>MTTISNLLLYLCKTFNTAYTKTIKGLSVDEQKYIESRSKVTKAHIRQLFEDNKIPHFDFDQFKLSRTQGISLALAISGGGYRSMLLGAGILSAFDNRSPSNSNESSLGFRVQGLYQALSYIGGISGGSWLVVSNFINDNTPLWKMQDTNESVWNIDQTLLQGILELDPSQVQQKLYADAKQSPKGSNDMLWMSWLSGLLFEQKMTKSIHKRHIADMIYSKGGFFDNLVQSMIGQKKKGNSTAVAFITKPSSSPNNSTSKVASGLFAYYERLHSEVKAKRQAGYYISLTDYWGRALSYNVFAADKQNPGISLSMATNNPSFLRHQQPFPIVASISTNLTSSNCYNSFLMEFTPYEFGSWDSYLKAFVPVKYLGTPFYNGTSAIPTELANTSMCILGYDTASFVMATSSSLFNRVLLVLYQFLSNSALKSLAAVEASLKLIGLGPDLVHLKNPEFHLGQAVISPNPFYGFHKGAKDNRDLLLTQNRDMFLIDGGDDGQNIPFQPFLVPERPVDVILAYDMTADWNGYPNGTTLNQSQRRYHSANSTMNNGFNLATNMNSTFSSNRFIGNLDFAVLRQIRDPNQLIFTTLRGETYTVAHFLFNAWMKIICVTLTFPAAIAERGRIFPMFVFFLCWLVIIYNPVTYWFWNRNGWLSVEYNKFPVLDFAGGNCIHIVCGFTGVAYSYILGHRNPKILYNYKPYNIGYIVIGTVFIVFGWCGFIAGCEFTFSISSILIFISTVLTSCVGGLVWLAIDYYYSAIPLEDQNELRSPQPTQETPSGSFPLINRIRSGSGDCTVLRKRRSLSMEGSRRSLETHTSQLQLLSVVSRNTGLDCRRYKELLLLLGPTRKLSMVSFCSGAMAGLVCFTPGGGYVVSPTSLWKSFVYGVVGAVVGNVATRLKYVFGLDDVFDLAAIHLCCGWAGSLLTGLLAEANYKSKGGWIAHHWIQFAYQILGCTVTSIYVLIMSSVLLYVIDVIPGLHLRLDKNFNARLRQELSGTKNPKEEEGLNSPDDEEELELMGTDEYEFNGEFISDYVEFIRVLSPEDYEGMHEATTTNHMEVFDSAPENVGYISDYNPQRHDKGE</sequence>
<feature type="transmembrane region" description="Helical" evidence="12">
    <location>
        <begin position="905"/>
        <end position="927"/>
    </location>
</feature>
<evidence type="ECO:0000256" key="4">
    <source>
        <dbReference type="ARBA" id="ARBA00022448"/>
    </source>
</evidence>
<dbReference type="SUPFAM" id="SSF52151">
    <property type="entry name" value="FabD/lysophospholipase-like"/>
    <property type="match status" value="1"/>
</dbReference>